<dbReference type="GO" id="GO:0000166">
    <property type="term" value="F:nucleotide binding"/>
    <property type="evidence" value="ECO:0007669"/>
    <property type="project" value="UniProtKB-KW"/>
</dbReference>
<organism evidence="13 14">
    <name type="scientific">Eutypa lata (strain UCR-EL1)</name>
    <name type="common">Grapevine dieback disease fungus</name>
    <name type="synonym">Eutypa armeniacae</name>
    <dbReference type="NCBI Taxonomy" id="1287681"/>
    <lineage>
        <taxon>Eukaryota</taxon>
        <taxon>Fungi</taxon>
        <taxon>Dikarya</taxon>
        <taxon>Ascomycota</taxon>
        <taxon>Pezizomycotina</taxon>
        <taxon>Sordariomycetes</taxon>
        <taxon>Xylariomycetidae</taxon>
        <taxon>Xylariales</taxon>
        <taxon>Diatrypaceae</taxon>
        <taxon>Eutypa</taxon>
    </lineage>
</organism>
<reference evidence="14" key="1">
    <citation type="journal article" date="2013" name="Genome Announc.">
        <title>Draft genome sequence of the grapevine dieback fungus Eutypa lata UCR-EL1.</title>
        <authorList>
            <person name="Blanco-Ulate B."/>
            <person name="Rolshausen P.E."/>
            <person name="Cantu D."/>
        </authorList>
    </citation>
    <scope>NUCLEOTIDE SEQUENCE [LARGE SCALE GENOMIC DNA]</scope>
    <source>
        <strain evidence="14">UCR-EL1</strain>
    </source>
</reference>
<evidence type="ECO:0000256" key="7">
    <source>
        <dbReference type="ARBA" id="ARBA00022692"/>
    </source>
</evidence>
<keyword evidence="9" id="KW-0735">Signal-anchor</keyword>
<evidence type="ECO:0000313" key="14">
    <source>
        <dbReference type="Proteomes" id="UP000012174"/>
    </source>
</evidence>
<dbReference type="AlphaFoldDB" id="M7TLN4"/>
<keyword evidence="7" id="KW-0812">Transmembrane</keyword>
<dbReference type="Pfam" id="PF02434">
    <property type="entry name" value="Fringe"/>
    <property type="match status" value="1"/>
</dbReference>
<dbReference type="eggNOG" id="KOG2246">
    <property type="taxonomic scope" value="Eukaryota"/>
</dbReference>
<dbReference type="InterPro" id="IPR026050">
    <property type="entry name" value="C1GALT1/C1GALT1_chp1"/>
</dbReference>
<evidence type="ECO:0000256" key="1">
    <source>
        <dbReference type="ARBA" id="ARBA00004606"/>
    </source>
</evidence>
<dbReference type="Gene3D" id="3.90.550.50">
    <property type="match status" value="1"/>
</dbReference>
<keyword evidence="14" id="KW-1185">Reference proteome</keyword>
<evidence type="ECO:0000256" key="8">
    <source>
        <dbReference type="ARBA" id="ARBA00022741"/>
    </source>
</evidence>
<dbReference type="PANTHER" id="PTHR23033">
    <property type="entry name" value="BETA1,3-GALACTOSYLTRANSFERASE"/>
    <property type="match status" value="1"/>
</dbReference>
<evidence type="ECO:0000256" key="4">
    <source>
        <dbReference type="ARBA" id="ARBA00012557"/>
    </source>
</evidence>
<name>M7TLN4_EUTLA</name>
<evidence type="ECO:0000256" key="10">
    <source>
        <dbReference type="ARBA" id="ARBA00022989"/>
    </source>
</evidence>
<dbReference type="OrthoDB" id="414175at2759"/>
<evidence type="ECO:0000256" key="3">
    <source>
        <dbReference type="ARBA" id="ARBA00006462"/>
    </source>
</evidence>
<comment type="subcellular location">
    <subcellularLocation>
        <location evidence="1">Membrane</location>
        <topology evidence="1">Single-pass type II membrane protein</topology>
    </subcellularLocation>
</comment>
<evidence type="ECO:0000259" key="12">
    <source>
        <dbReference type="Pfam" id="PF02434"/>
    </source>
</evidence>
<comment type="similarity">
    <text evidence="3">Belongs to the glycosyltransferase 31 family. Beta3-Gal-T subfamily.</text>
</comment>
<evidence type="ECO:0000256" key="9">
    <source>
        <dbReference type="ARBA" id="ARBA00022968"/>
    </source>
</evidence>
<gene>
    <name evidence="13" type="ORF">UCREL1_2106</name>
</gene>
<keyword evidence="6" id="KW-0808">Transferase</keyword>
<comment type="pathway">
    <text evidence="2">Protein modification; protein glycosylation.</text>
</comment>
<proteinExistence type="inferred from homology"/>
<accession>M7TLN4</accession>
<feature type="domain" description="Fringe-like glycosyltransferase" evidence="12">
    <location>
        <begin position="150"/>
        <end position="251"/>
    </location>
</feature>
<dbReference type="EC" id="2.4.1.122" evidence="4"/>
<dbReference type="HOGENOM" id="CLU_022549_3_1_1"/>
<evidence type="ECO:0000256" key="5">
    <source>
        <dbReference type="ARBA" id="ARBA00022676"/>
    </source>
</evidence>
<dbReference type="KEGG" id="ela:UCREL1_2106"/>
<sequence>MYLSKISSTPVPSVNSRFVYRIPPCGDYSLSGLEDVLVVLKTGANEAPEKLPASFASTLRCAPNYVIYSDFEETIDGHPVHNALDKVNPEIVATHPEFEYYRLLQEHGRDAFTEAQLAEWSSAANTINGRDSPGWRLDKWKFLPMAEKALKQRPETKWFVFIEADTYIIWKNIIKWLSYFNPSKLYYMGLQMSVGNIIFAYGGAGFILSKPALEALVEHRSSSLEYYDNFTANHWAGDCVMGKALKDAGVPLFWSWPTLISENPAAMNFEDEFGGMKTKRLWCHYAATYHHLSPEEVLGLSDFEEEWNAESSAMIRHKDVFRYHVLPHIRSQYDDWDNLSSTEQSTDSSFEECRQTCESQSDCIQFSLSGRTCRTGTIIKLGRQRFATTDERVVSGWMIDRVHEFVERNDALCKHEEWVLP</sequence>
<keyword evidence="10" id="KW-1133">Transmembrane helix</keyword>
<dbReference type="GO" id="GO:0016263">
    <property type="term" value="F:glycoprotein-N-acetylgalactosamine 3-beta-galactosyltransferase activity"/>
    <property type="evidence" value="ECO:0007669"/>
    <property type="project" value="UniProtKB-EC"/>
</dbReference>
<keyword evidence="5" id="KW-0328">Glycosyltransferase</keyword>
<keyword evidence="11" id="KW-0472">Membrane</keyword>
<dbReference type="GO" id="GO:0016020">
    <property type="term" value="C:membrane"/>
    <property type="evidence" value="ECO:0007669"/>
    <property type="project" value="UniProtKB-SubCell"/>
</dbReference>
<dbReference type="PANTHER" id="PTHR23033:SF47">
    <property type="entry name" value="APPLE DOMAIN-CONTAINING PROTEIN-RELATED"/>
    <property type="match status" value="1"/>
</dbReference>
<keyword evidence="8" id="KW-0547">Nucleotide-binding</keyword>
<dbReference type="EMBL" id="KB705757">
    <property type="protein sequence ID" value="EMR70856.1"/>
    <property type="molecule type" value="Genomic_DNA"/>
</dbReference>
<evidence type="ECO:0000256" key="2">
    <source>
        <dbReference type="ARBA" id="ARBA00004922"/>
    </source>
</evidence>
<dbReference type="OMA" id="PMQIGET"/>
<dbReference type="InterPro" id="IPR003378">
    <property type="entry name" value="Fringe-like_glycosylTrfase"/>
</dbReference>
<dbReference type="Proteomes" id="UP000012174">
    <property type="component" value="Unassembled WGS sequence"/>
</dbReference>
<evidence type="ECO:0000313" key="13">
    <source>
        <dbReference type="EMBL" id="EMR70856.1"/>
    </source>
</evidence>
<evidence type="ECO:0000256" key="6">
    <source>
        <dbReference type="ARBA" id="ARBA00022679"/>
    </source>
</evidence>
<evidence type="ECO:0000256" key="11">
    <source>
        <dbReference type="ARBA" id="ARBA00023136"/>
    </source>
</evidence>
<protein>
    <recommendedName>
        <fullName evidence="4">N-acetylgalactosaminide beta-1,3-galactosyltransferase</fullName>
        <ecNumber evidence="4">2.4.1.122</ecNumber>
    </recommendedName>
</protein>